<keyword evidence="9" id="KW-1185">Reference proteome</keyword>
<comment type="function">
    <text evidence="6">Involved in pre-mRNA splicing as component of the spliceosome. Required for the assembly of the U4/U5/U6 tri-snRNP complex, one of the building blocks of the spliceosome.</text>
</comment>
<evidence type="ECO:0000256" key="5">
    <source>
        <dbReference type="ARBA" id="ARBA00030766"/>
    </source>
</evidence>
<dbReference type="EMBL" id="KE164236">
    <property type="protein sequence ID" value="EPQ16239.1"/>
    <property type="molecule type" value="Genomic_DNA"/>
</dbReference>
<dbReference type="Pfam" id="PF09785">
    <property type="entry name" value="Prp31_C"/>
    <property type="match status" value="1"/>
</dbReference>
<dbReference type="PROSITE" id="PS51358">
    <property type="entry name" value="NOP"/>
    <property type="match status" value="1"/>
</dbReference>
<dbReference type="Proteomes" id="UP000052978">
    <property type="component" value="Unassembled WGS sequence"/>
</dbReference>
<evidence type="ECO:0000256" key="4">
    <source>
        <dbReference type="ARBA" id="ARBA00023274"/>
    </source>
</evidence>
<dbReference type="PANTHER" id="PTHR13904:SF0">
    <property type="entry name" value="U4_U6 SMALL NUCLEAR RIBONUCLEOPROTEIN PRP31"/>
    <property type="match status" value="1"/>
</dbReference>
<accession>S7NFN2</accession>
<feature type="domain" description="Nop" evidence="7">
    <location>
        <begin position="1"/>
        <end position="51"/>
    </location>
</feature>
<dbReference type="GO" id="GO:0071011">
    <property type="term" value="C:precatalytic spliceosome"/>
    <property type="evidence" value="ECO:0007669"/>
    <property type="project" value="TreeGrafter"/>
</dbReference>
<evidence type="ECO:0000256" key="6">
    <source>
        <dbReference type="ARBA" id="ARBA00045397"/>
    </source>
</evidence>
<dbReference type="Pfam" id="PF01798">
    <property type="entry name" value="Nop"/>
    <property type="match status" value="1"/>
</dbReference>
<evidence type="ECO:0000313" key="8">
    <source>
        <dbReference type="EMBL" id="EPQ16239.1"/>
    </source>
</evidence>
<evidence type="ECO:0000259" key="7">
    <source>
        <dbReference type="PROSITE" id="PS51358"/>
    </source>
</evidence>
<protein>
    <recommendedName>
        <fullName evidence="2">U4/U6 small nuclear ribonucleoprotein Prp31</fullName>
    </recommendedName>
    <alternativeName>
        <fullName evidence="5">Pre-mRNA-processing factor 31</fullName>
    </alternativeName>
</protein>
<sequence length="174" mass="19201">MPPDLRRKAARLVAAKCTLAARVDSFHESTEGKVGYELKDEIERKFDKWQEPPPVKQIEEDAYQEDLGFSLGHLGKSGSGRVRQTQVNEATKARISKTLQRTLQKQSVVCGGKSTIRDRSSGTVSSVAFTPLQGLEVVNPQAAEKKVAEANQKYFSSMAEFLKVKGEKNGIMST</sequence>
<evidence type="ECO:0000256" key="2">
    <source>
        <dbReference type="ARBA" id="ARBA00013538"/>
    </source>
</evidence>
<dbReference type="GO" id="GO:0005687">
    <property type="term" value="C:U4 snRNP"/>
    <property type="evidence" value="ECO:0007669"/>
    <property type="project" value="TreeGrafter"/>
</dbReference>
<dbReference type="GO" id="GO:0046540">
    <property type="term" value="C:U4/U6 x U5 tri-snRNP complex"/>
    <property type="evidence" value="ECO:0007669"/>
    <property type="project" value="InterPro"/>
</dbReference>
<dbReference type="GO" id="GO:0000244">
    <property type="term" value="P:spliceosomal tri-snRNP complex assembly"/>
    <property type="evidence" value="ECO:0007669"/>
    <property type="project" value="InterPro"/>
</dbReference>
<evidence type="ECO:0000313" key="9">
    <source>
        <dbReference type="Proteomes" id="UP000052978"/>
    </source>
</evidence>
<dbReference type="eggNOG" id="KOG2574">
    <property type="taxonomic scope" value="Eukaryota"/>
</dbReference>
<dbReference type="InterPro" id="IPR019175">
    <property type="entry name" value="Prp31_C"/>
</dbReference>
<gene>
    <name evidence="8" type="ORF">D623_10003598</name>
</gene>
<dbReference type="PANTHER" id="PTHR13904">
    <property type="entry name" value="PRE-MRNA SPLICING FACTOR PRP31"/>
    <property type="match status" value="1"/>
</dbReference>
<comment type="subcellular location">
    <subcellularLocation>
        <location evidence="1">Nucleus</location>
    </subcellularLocation>
</comment>
<evidence type="ECO:0000256" key="1">
    <source>
        <dbReference type="ARBA" id="ARBA00004123"/>
    </source>
</evidence>
<dbReference type="SUPFAM" id="SSF89124">
    <property type="entry name" value="Nop domain"/>
    <property type="match status" value="1"/>
</dbReference>
<dbReference type="InterPro" id="IPR002687">
    <property type="entry name" value="Nop_dom"/>
</dbReference>
<organism evidence="8 9">
    <name type="scientific">Myotis brandtii</name>
    <name type="common">Brandt's bat</name>
    <dbReference type="NCBI Taxonomy" id="109478"/>
    <lineage>
        <taxon>Eukaryota</taxon>
        <taxon>Metazoa</taxon>
        <taxon>Chordata</taxon>
        <taxon>Craniata</taxon>
        <taxon>Vertebrata</taxon>
        <taxon>Euteleostomi</taxon>
        <taxon>Mammalia</taxon>
        <taxon>Eutheria</taxon>
        <taxon>Laurasiatheria</taxon>
        <taxon>Chiroptera</taxon>
        <taxon>Yangochiroptera</taxon>
        <taxon>Vespertilionidae</taxon>
        <taxon>Myotis</taxon>
    </lineage>
</organism>
<dbReference type="InterPro" id="IPR027105">
    <property type="entry name" value="Prp31"/>
</dbReference>
<name>S7NFN2_MYOBR</name>
<proteinExistence type="predicted"/>
<reference evidence="8 9" key="1">
    <citation type="journal article" date="2013" name="Nat. Commun.">
        <title>Genome analysis reveals insights into physiology and longevity of the Brandt's bat Myotis brandtii.</title>
        <authorList>
            <person name="Seim I."/>
            <person name="Fang X."/>
            <person name="Xiong Z."/>
            <person name="Lobanov A.V."/>
            <person name="Huang Z."/>
            <person name="Ma S."/>
            <person name="Feng Y."/>
            <person name="Turanov A.A."/>
            <person name="Zhu Y."/>
            <person name="Lenz T.L."/>
            <person name="Gerashchenko M.V."/>
            <person name="Fan D."/>
            <person name="Hee Yim S."/>
            <person name="Yao X."/>
            <person name="Jordan D."/>
            <person name="Xiong Y."/>
            <person name="Ma Y."/>
            <person name="Lyapunov A.N."/>
            <person name="Chen G."/>
            <person name="Kulakova O.I."/>
            <person name="Sun Y."/>
            <person name="Lee S.G."/>
            <person name="Bronson R.T."/>
            <person name="Moskalev A.A."/>
            <person name="Sunyaev S.R."/>
            <person name="Zhang G."/>
            <person name="Krogh A."/>
            <person name="Wang J."/>
            <person name="Gladyshev V.N."/>
        </authorList>
    </citation>
    <scope>NUCLEOTIDE SEQUENCE [LARGE SCALE GENOMIC DNA]</scope>
</reference>
<dbReference type="InterPro" id="IPR042239">
    <property type="entry name" value="Nop_C"/>
</dbReference>
<dbReference type="AlphaFoldDB" id="S7NFN2"/>
<dbReference type="InterPro" id="IPR036070">
    <property type="entry name" value="Nop_dom_sf"/>
</dbReference>
<keyword evidence="4 8" id="KW-0687">Ribonucleoprotein</keyword>
<dbReference type="Gene3D" id="1.10.246.90">
    <property type="entry name" value="Nop domain"/>
    <property type="match status" value="1"/>
</dbReference>
<keyword evidence="3" id="KW-0539">Nucleus</keyword>
<evidence type="ECO:0000256" key="3">
    <source>
        <dbReference type="ARBA" id="ARBA00023242"/>
    </source>
</evidence>